<dbReference type="InterPro" id="IPR007060">
    <property type="entry name" value="FtsL/DivIC"/>
</dbReference>
<keyword evidence="2" id="KW-0472">Membrane</keyword>
<reference evidence="4" key="1">
    <citation type="submission" date="2016-10" db="EMBL/GenBank/DDBJ databases">
        <authorList>
            <person name="Varghese N."/>
            <person name="Submissions S."/>
        </authorList>
    </citation>
    <scope>NUCLEOTIDE SEQUENCE [LARGE SCALE GENOMIC DNA]</scope>
    <source>
        <strain evidence="4">DSM 16089</strain>
    </source>
</reference>
<feature type="compositionally biased region" description="Low complexity" evidence="1">
    <location>
        <begin position="11"/>
        <end position="38"/>
    </location>
</feature>
<sequence>MARRPAPPSASPATPRAAASTPAARPARGSRPARTTRPVRGAAGAAQDRRVDVREWASGIRLSAFSVIMLSLVVLGAWVLVPTLGTFIDQRQKIAALEQSIQVSEDQITALEKERDRWNDPAFITTQARERLYYVKPGEVVYLIDNDLDPAALPREQEPVSDTLQETQSDWMPQLLRTLTSAGLSDTAAVAR</sequence>
<keyword evidence="3" id="KW-0132">Cell division</keyword>
<evidence type="ECO:0000313" key="4">
    <source>
        <dbReference type="Proteomes" id="UP000183750"/>
    </source>
</evidence>
<keyword evidence="3" id="KW-0131">Cell cycle</keyword>
<accession>A0A1H4P2P2</accession>
<evidence type="ECO:0000256" key="1">
    <source>
        <dbReference type="SAM" id="MobiDB-lite"/>
    </source>
</evidence>
<dbReference type="AlphaFoldDB" id="A0A1H4P2P2"/>
<dbReference type="Proteomes" id="UP000183750">
    <property type="component" value="Unassembled WGS sequence"/>
</dbReference>
<keyword evidence="4" id="KW-1185">Reference proteome</keyword>
<keyword evidence="2" id="KW-0812">Transmembrane</keyword>
<dbReference type="Pfam" id="PF04977">
    <property type="entry name" value="DivIC"/>
    <property type="match status" value="1"/>
</dbReference>
<protein>
    <submittedName>
        <fullName evidence="3">Cell division protein FtsB</fullName>
    </submittedName>
</protein>
<keyword evidence="2" id="KW-1133">Transmembrane helix</keyword>
<evidence type="ECO:0000256" key="2">
    <source>
        <dbReference type="SAM" id="Phobius"/>
    </source>
</evidence>
<organism evidence="3 4">
    <name type="scientific">Microbacterium hydrocarbonoxydans</name>
    <dbReference type="NCBI Taxonomy" id="273678"/>
    <lineage>
        <taxon>Bacteria</taxon>
        <taxon>Bacillati</taxon>
        <taxon>Actinomycetota</taxon>
        <taxon>Actinomycetes</taxon>
        <taxon>Micrococcales</taxon>
        <taxon>Microbacteriaceae</taxon>
        <taxon>Microbacterium</taxon>
    </lineage>
</organism>
<proteinExistence type="predicted"/>
<feature type="transmembrane region" description="Helical" evidence="2">
    <location>
        <begin position="59"/>
        <end position="81"/>
    </location>
</feature>
<dbReference type="GO" id="GO:0051301">
    <property type="term" value="P:cell division"/>
    <property type="evidence" value="ECO:0007669"/>
    <property type="project" value="UniProtKB-KW"/>
</dbReference>
<evidence type="ECO:0000313" key="3">
    <source>
        <dbReference type="EMBL" id="SEC01766.1"/>
    </source>
</evidence>
<dbReference type="EMBL" id="FNSQ01000005">
    <property type="protein sequence ID" value="SEC01766.1"/>
    <property type="molecule type" value="Genomic_DNA"/>
</dbReference>
<feature type="region of interest" description="Disordered" evidence="1">
    <location>
        <begin position="1"/>
        <end position="46"/>
    </location>
</feature>
<name>A0A1H4P2P2_9MICO</name>
<feature type="compositionally biased region" description="Pro residues" evidence="1">
    <location>
        <begin position="1"/>
        <end position="10"/>
    </location>
</feature>
<dbReference type="RefSeq" id="WP_254775130.1">
    <property type="nucleotide sequence ID" value="NZ_FNSQ01000005.1"/>
</dbReference>
<gene>
    <name evidence="3" type="ORF">SAMN04489807_2660</name>
</gene>